<dbReference type="SUPFAM" id="SSF52540">
    <property type="entry name" value="P-loop containing nucleoside triphosphate hydrolases"/>
    <property type="match status" value="1"/>
</dbReference>
<reference evidence="6" key="2">
    <citation type="submission" date="2021-04" db="EMBL/GenBank/DDBJ databases">
        <authorList>
            <person name="Gilroy R."/>
        </authorList>
    </citation>
    <scope>NUCLEOTIDE SEQUENCE</scope>
    <source>
        <strain evidence="6">3436</strain>
    </source>
</reference>
<gene>
    <name evidence="6" type="ORF">H9810_03425</name>
</gene>
<evidence type="ECO:0000256" key="4">
    <source>
        <dbReference type="ARBA" id="ARBA00022840"/>
    </source>
</evidence>
<dbReference type="PANTHER" id="PTHR10344">
    <property type="entry name" value="THYMIDYLATE KINASE"/>
    <property type="match status" value="1"/>
</dbReference>
<dbReference type="AlphaFoldDB" id="A0A9D2JFK2"/>
<comment type="similarity">
    <text evidence="1">Belongs to the thymidylate kinase family.</text>
</comment>
<evidence type="ECO:0000259" key="5">
    <source>
        <dbReference type="Pfam" id="PF02223"/>
    </source>
</evidence>
<feature type="domain" description="Thymidylate kinase-like" evidence="5">
    <location>
        <begin position="7"/>
        <end position="177"/>
    </location>
</feature>
<dbReference type="GO" id="GO:0006233">
    <property type="term" value="P:dTDP biosynthetic process"/>
    <property type="evidence" value="ECO:0007669"/>
    <property type="project" value="TreeGrafter"/>
</dbReference>
<dbReference type="GO" id="GO:0005829">
    <property type="term" value="C:cytosol"/>
    <property type="evidence" value="ECO:0007669"/>
    <property type="project" value="TreeGrafter"/>
</dbReference>
<protein>
    <recommendedName>
        <fullName evidence="2">Thymidylate kinase</fullName>
    </recommendedName>
</protein>
<dbReference type="GO" id="GO:0006235">
    <property type="term" value="P:dTTP biosynthetic process"/>
    <property type="evidence" value="ECO:0007669"/>
    <property type="project" value="TreeGrafter"/>
</dbReference>
<dbReference type="CDD" id="cd01672">
    <property type="entry name" value="TMPK"/>
    <property type="match status" value="1"/>
</dbReference>
<evidence type="ECO:0000256" key="2">
    <source>
        <dbReference type="ARBA" id="ARBA00017144"/>
    </source>
</evidence>
<dbReference type="Gene3D" id="3.40.50.300">
    <property type="entry name" value="P-loop containing nucleotide triphosphate hydrolases"/>
    <property type="match status" value="1"/>
</dbReference>
<proteinExistence type="inferred from homology"/>
<evidence type="ECO:0000313" key="7">
    <source>
        <dbReference type="Proteomes" id="UP000824031"/>
    </source>
</evidence>
<dbReference type="Pfam" id="PF02223">
    <property type="entry name" value="Thymidylate_kin"/>
    <property type="match status" value="1"/>
</dbReference>
<keyword evidence="4" id="KW-0067">ATP-binding</keyword>
<comment type="caution">
    <text evidence="6">The sequence shown here is derived from an EMBL/GenBank/DDBJ whole genome shotgun (WGS) entry which is preliminary data.</text>
</comment>
<accession>A0A9D2JFK2</accession>
<evidence type="ECO:0000256" key="1">
    <source>
        <dbReference type="ARBA" id="ARBA00009776"/>
    </source>
</evidence>
<dbReference type="Proteomes" id="UP000824031">
    <property type="component" value="Unassembled WGS sequence"/>
</dbReference>
<keyword evidence="6" id="KW-0418">Kinase</keyword>
<reference evidence="6" key="1">
    <citation type="journal article" date="2021" name="PeerJ">
        <title>Extensive microbial diversity within the chicken gut microbiome revealed by metagenomics and culture.</title>
        <authorList>
            <person name="Gilroy R."/>
            <person name="Ravi A."/>
            <person name="Getino M."/>
            <person name="Pursley I."/>
            <person name="Horton D.L."/>
            <person name="Alikhan N.F."/>
            <person name="Baker D."/>
            <person name="Gharbi K."/>
            <person name="Hall N."/>
            <person name="Watson M."/>
            <person name="Adriaenssens E.M."/>
            <person name="Foster-Nyarko E."/>
            <person name="Jarju S."/>
            <person name="Secka A."/>
            <person name="Antonio M."/>
            <person name="Oren A."/>
            <person name="Chaudhuri R.R."/>
            <person name="La Ragione R."/>
            <person name="Hildebrand F."/>
            <person name="Pallen M.J."/>
        </authorList>
    </citation>
    <scope>NUCLEOTIDE SEQUENCE</scope>
    <source>
        <strain evidence="6">3436</strain>
    </source>
</reference>
<dbReference type="GO" id="GO:0005524">
    <property type="term" value="F:ATP binding"/>
    <property type="evidence" value="ECO:0007669"/>
    <property type="project" value="UniProtKB-KW"/>
</dbReference>
<dbReference type="GO" id="GO:0006227">
    <property type="term" value="P:dUDP biosynthetic process"/>
    <property type="evidence" value="ECO:0007669"/>
    <property type="project" value="TreeGrafter"/>
</dbReference>
<evidence type="ECO:0000256" key="3">
    <source>
        <dbReference type="ARBA" id="ARBA00022741"/>
    </source>
</evidence>
<name>A0A9D2JFK2_9FIRM</name>
<sequence>MGKLIIFEGLDGSGKGTQAALTAQKLREQGIDLRQITFPNYESESSALVRMYLSGQFGERPDDVNAYAASSFYAVDRFASYKTDWGGFYRAGGVILSDRYTTSNAVHQCSKLPSMHWDGFLNWLFDFEYKKIGIPAPDGVLYLAVDPEVSQRLLEDRYHGDESKKDIQEKDREYMARSRAAAEYCAKTLGWHRIECTCAAPEGKAMRPVEDINAEILAKIQEIL</sequence>
<dbReference type="InterPro" id="IPR039430">
    <property type="entry name" value="Thymidylate_kin-like_dom"/>
</dbReference>
<organism evidence="6 7">
    <name type="scientific">Candidatus Gemmiger excrementavium</name>
    <dbReference type="NCBI Taxonomy" id="2838608"/>
    <lineage>
        <taxon>Bacteria</taxon>
        <taxon>Bacillati</taxon>
        <taxon>Bacillota</taxon>
        <taxon>Clostridia</taxon>
        <taxon>Eubacteriales</taxon>
        <taxon>Gemmiger</taxon>
    </lineage>
</organism>
<dbReference type="InterPro" id="IPR027417">
    <property type="entry name" value="P-loop_NTPase"/>
</dbReference>
<keyword evidence="3" id="KW-0547">Nucleotide-binding</keyword>
<dbReference type="GO" id="GO:0004798">
    <property type="term" value="F:dTMP kinase activity"/>
    <property type="evidence" value="ECO:0007669"/>
    <property type="project" value="TreeGrafter"/>
</dbReference>
<dbReference type="EMBL" id="DXBO01000043">
    <property type="protein sequence ID" value="HIZ47753.1"/>
    <property type="molecule type" value="Genomic_DNA"/>
</dbReference>
<dbReference type="PANTHER" id="PTHR10344:SF4">
    <property type="entry name" value="UMP-CMP KINASE 2, MITOCHONDRIAL"/>
    <property type="match status" value="1"/>
</dbReference>
<keyword evidence="6" id="KW-0808">Transferase</keyword>
<evidence type="ECO:0000313" key="6">
    <source>
        <dbReference type="EMBL" id="HIZ47753.1"/>
    </source>
</evidence>